<dbReference type="PANTHER" id="PTHR43525">
    <property type="entry name" value="PROTEIN MALY"/>
    <property type="match status" value="1"/>
</dbReference>
<keyword evidence="8" id="KW-1185">Reference proteome</keyword>
<dbReference type="InterPro" id="IPR015422">
    <property type="entry name" value="PyrdxlP-dep_Trfase_small"/>
</dbReference>
<evidence type="ECO:0000259" key="6">
    <source>
        <dbReference type="Pfam" id="PF00155"/>
    </source>
</evidence>
<organism evidence="7 8">
    <name type="scientific">Bacillus changyiensis</name>
    <dbReference type="NCBI Taxonomy" id="3004103"/>
    <lineage>
        <taxon>Bacteria</taxon>
        <taxon>Bacillati</taxon>
        <taxon>Bacillota</taxon>
        <taxon>Bacilli</taxon>
        <taxon>Bacillales</taxon>
        <taxon>Bacillaceae</taxon>
        <taxon>Bacillus</taxon>
    </lineage>
</organism>
<dbReference type="Gene3D" id="3.90.1150.10">
    <property type="entry name" value="Aspartate Aminotransferase, domain 1"/>
    <property type="match status" value="1"/>
</dbReference>
<comment type="similarity">
    <text evidence="5">Belongs to the class-II pyridoxal-phosphate-dependent aminotransferase family. MalY/PatB cystathionine beta-lyase subfamily.</text>
</comment>
<gene>
    <name evidence="7" type="ORF">PJ311_13645</name>
</gene>
<dbReference type="SUPFAM" id="SSF53383">
    <property type="entry name" value="PLP-dependent transferases"/>
    <property type="match status" value="1"/>
</dbReference>
<dbReference type="RefSeq" id="WP_271341460.1">
    <property type="nucleotide sequence ID" value="NZ_JAQKAB010000009.1"/>
</dbReference>
<name>A0ABT4X5T3_9BACI</name>
<keyword evidence="7" id="KW-0032">Aminotransferase</keyword>
<dbReference type="InterPro" id="IPR004839">
    <property type="entry name" value="Aminotransferase_I/II_large"/>
</dbReference>
<evidence type="ECO:0000313" key="7">
    <source>
        <dbReference type="EMBL" id="MDA7027628.1"/>
    </source>
</evidence>
<evidence type="ECO:0000256" key="1">
    <source>
        <dbReference type="ARBA" id="ARBA00001933"/>
    </source>
</evidence>
<dbReference type="EC" id="4.4.1.13" evidence="2"/>
<dbReference type="EMBL" id="JAQKAB010000009">
    <property type="protein sequence ID" value="MDA7027628.1"/>
    <property type="molecule type" value="Genomic_DNA"/>
</dbReference>
<dbReference type="InterPro" id="IPR015421">
    <property type="entry name" value="PyrdxlP-dep_Trfase_major"/>
</dbReference>
<dbReference type="CDD" id="cd00609">
    <property type="entry name" value="AAT_like"/>
    <property type="match status" value="1"/>
</dbReference>
<evidence type="ECO:0000256" key="4">
    <source>
        <dbReference type="ARBA" id="ARBA00023239"/>
    </source>
</evidence>
<comment type="cofactor">
    <cofactor evidence="1">
        <name>pyridoxal 5'-phosphate</name>
        <dbReference type="ChEBI" id="CHEBI:597326"/>
    </cofactor>
</comment>
<evidence type="ECO:0000256" key="5">
    <source>
        <dbReference type="ARBA" id="ARBA00037974"/>
    </source>
</evidence>
<evidence type="ECO:0000313" key="8">
    <source>
        <dbReference type="Proteomes" id="UP001211894"/>
    </source>
</evidence>
<keyword evidence="4" id="KW-0456">Lyase</keyword>
<keyword evidence="3" id="KW-0663">Pyridoxal phosphate</keyword>
<feature type="domain" description="Aminotransferase class I/classII large" evidence="6">
    <location>
        <begin position="32"/>
        <end position="378"/>
    </location>
</feature>
<dbReference type="PANTHER" id="PTHR43525:SF1">
    <property type="entry name" value="PROTEIN MALY"/>
    <property type="match status" value="1"/>
</dbReference>
<protein>
    <recommendedName>
        <fullName evidence="2">cysteine-S-conjugate beta-lyase</fullName>
        <ecNumber evidence="2">4.4.1.13</ecNumber>
    </recommendedName>
</protein>
<proteinExistence type="inferred from homology"/>
<sequence length="398" mass="45685">MTFNFDKMTDRFNTNSYKWSVEYEELPMWVADMDFEISPAIVNAMQKRLDHHIFGYTTVPDAYYHAVAQWFEKRHQFHVEKDWMMFCTGVVPAISSIVRKITNIGDNVLVLSPIYNIFYNSIINNHRKVLTSELIYKEKQYSIDFDDLERKLADPDTTLIIFCNPHNPIGKIWDRKTLEKIGNLCIKHNVLILSDEIHCDLSHPGYRYIPFASVSEEIAKICMTCVAPTKTFNLAGIQTSSIIVPNPALRKLVNRGINTDEVAEPNVFAIEAAISAFTEGEPWLEALLDYLIENKQLIEHFITSQLPQLQVIHSEATYLAWLDCRAITNDTKYLCELIRKETGLYVSEGAIFGGNGHQFIRLNYACPKARLEDGLQRLKKGIEAFQLLSNQGNDHINN</sequence>
<dbReference type="GO" id="GO:0008483">
    <property type="term" value="F:transaminase activity"/>
    <property type="evidence" value="ECO:0007669"/>
    <property type="project" value="UniProtKB-KW"/>
</dbReference>
<dbReference type="InterPro" id="IPR051798">
    <property type="entry name" value="Class-II_PLP-Dep_Aminotrans"/>
</dbReference>
<comment type="caution">
    <text evidence="7">The sequence shown here is derived from an EMBL/GenBank/DDBJ whole genome shotgun (WGS) entry which is preliminary data.</text>
</comment>
<dbReference type="InterPro" id="IPR027619">
    <property type="entry name" value="C-S_lyase_PatB-like"/>
</dbReference>
<reference evidence="7 8" key="1">
    <citation type="submission" date="2023-01" db="EMBL/GenBank/DDBJ databases">
        <title>Bacillus changyiensis sp. nov., isolated from a coastal deposit.</title>
        <authorList>
            <person name="Xiao G."/>
            <person name="Lai Q."/>
            <person name="Hu Z."/>
            <person name="Shao Z."/>
        </authorList>
    </citation>
    <scope>NUCLEOTIDE SEQUENCE [LARGE SCALE GENOMIC DNA]</scope>
    <source>
        <strain evidence="7 8">CLL-7-23</strain>
    </source>
</reference>
<evidence type="ECO:0000256" key="3">
    <source>
        <dbReference type="ARBA" id="ARBA00022898"/>
    </source>
</evidence>
<evidence type="ECO:0000256" key="2">
    <source>
        <dbReference type="ARBA" id="ARBA00012224"/>
    </source>
</evidence>
<dbReference type="InterPro" id="IPR015424">
    <property type="entry name" value="PyrdxlP-dep_Trfase"/>
</dbReference>
<keyword evidence="7" id="KW-0808">Transferase</keyword>
<accession>A0ABT4X5T3</accession>
<dbReference type="Gene3D" id="3.40.640.10">
    <property type="entry name" value="Type I PLP-dependent aspartate aminotransferase-like (Major domain)"/>
    <property type="match status" value="1"/>
</dbReference>
<dbReference type="NCBIfam" id="TIGR04350">
    <property type="entry name" value="C_S_lyase_PatB"/>
    <property type="match status" value="1"/>
</dbReference>
<dbReference type="Pfam" id="PF00155">
    <property type="entry name" value="Aminotran_1_2"/>
    <property type="match status" value="1"/>
</dbReference>
<dbReference type="Proteomes" id="UP001211894">
    <property type="component" value="Unassembled WGS sequence"/>
</dbReference>